<dbReference type="PANTHER" id="PTHR46871">
    <property type="entry name" value="BROMO-ADJACENT HOMOLOGY (BAH) DOMAIN-CONTAINING PROTEIN"/>
    <property type="match status" value="1"/>
</dbReference>
<comment type="caution">
    <text evidence="3">The sequence shown here is derived from an EMBL/GenBank/DDBJ whole genome shotgun (WGS) entry which is preliminary data.</text>
</comment>
<feature type="region of interest" description="Disordered" evidence="1">
    <location>
        <begin position="123"/>
        <end position="149"/>
    </location>
</feature>
<reference evidence="3 4" key="1">
    <citation type="journal article" date="2018" name="Mol. Plant">
        <title>The genome of Artemisia annua provides insight into the evolution of Asteraceae family and artemisinin biosynthesis.</title>
        <authorList>
            <person name="Shen Q."/>
            <person name="Zhang L."/>
            <person name="Liao Z."/>
            <person name="Wang S."/>
            <person name="Yan T."/>
            <person name="Shi P."/>
            <person name="Liu M."/>
            <person name="Fu X."/>
            <person name="Pan Q."/>
            <person name="Wang Y."/>
            <person name="Lv Z."/>
            <person name="Lu X."/>
            <person name="Zhang F."/>
            <person name="Jiang W."/>
            <person name="Ma Y."/>
            <person name="Chen M."/>
            <person name="Hao X."/>
            <person name="Li L."/>
            <person name="Tang Y."/>
            <person name="Lv G."/>
            <person name="Zhou Y."/>
            <person name="Sun X."/>
            <person name="Brodelius P.E."/>
            <person name="Rose J.K.C."/>
            <person name="Tang K."/>
        </authorList>
    </citation>
    <scope>NUCLEOTIDE SEQUENCE [LARGE SCALE GENOMIC DNA]</scope>
    <source>
        <strain evidence="4">cv. Huhao1</strain>
        <tissue evidence="3">Leaf</tissue>
    </source>
</reference>
<dbReference type="Proteomes" id="UP000245207">
    <property type="component" value="Unassembled WGS sequence"/>
</dbReference>
<proteinExistence type="predicted"/>
<feature type="compositionally biased region" description="Polar residues" evidence="1">
    <location>
        <begin position="135"/>
        <end position="149"/>
    </location>
</feature>
<dbReference type="PROSITE" id="PS51038">
    <property type="entry name" value="BAH"/>
    <property type="match status" value="2"/>
</dbReference>
<name>A0A2U1KP30_ARTAN</name>
<accession>A0A2U1KP30</accession>
<dbReference type="InterPro" id="IPR001025">
    <property type="entry name" value="BAH_dom"/>
</dbReference>
<evidence type="ECO:0000259" key="2">
    <source>
        <dbReference type="PROSITE" id="PS51038"/>
    </source>
</evidence>
<sequence length="413" mass="47814">MTTMLSNQKNSIKNAKPIGVVLRISGDGENMRSHYNALDFFGHTYKIKDTVLLAHDSHGQMNKPWVVIIKDITGMKNGNIMIYVQWFYRPSEIFIEKCKCLHSVKTYVMQLITEKRKHISHGFPASSNHSMSSSENVDQSSLSDNGSGYASSRWWRRRLMFRRRLWVTQDRPDQKSNDNDCFIAIIVLGVYACNPSLTKKGWKSYKLHTYMTTMLSNQKNSIKNAKPIGVVLRISGDGENMRSHYNALDFCGHTYKIKDTVLLAHDSHGQMNKPWVVIIKDITGMKNGNIMIYVQWFYRPSEIFIGKNMESFDTRELFYSFHKDEVHAETIMHKCIIHFITEKSQIPLRKKYPGFIVQKVYNPNTKRLIKLTNKDFLPDMKSEIEELVLKTTSHLGIIPAIKSKDDVDEMEVD</sequence>
<protein>
    <submittedName>
        <fullName evidence="3">Bromo adjacent homology (BAH) domain protein</fullName>
    </submittedName>
</protein>
<dbReference type="Pfam" id="PF01426">
    <property type="entry name" value="BAH"/>
    <property type="match status" value="1"/>
</dbReference>
<gene>
    <name evidence="3" type="ORF">CTI12_AA580710</name>
</gene>
<evidence type="ECO:0000313" key="4">
    <source>
        <dbReference type="Proteomes" id="UP000245207"/>
    </source>
</evidence>
<dbReference type="GO" id="GO:0003682">
    <property type="term" value="F:chromatin binding"/>
    <property type="evidence" value="ECO:0007669"/>
    <property type="project" value="InterPro"/>
</dbReference>
<dbReference type="Gene3D" id="2.30.30.490">
    <property type="match status" value="2"/>
</dbReference>
<dbReference type="AlphaFoldDB" id="A0A2U1KP30"/>
<evidence type="ECO:0000256" key="1">
    <source>
        <dbReference type="SAM" id="MobiDB-lite"/>
    </source>
</evidence>
<keyword evidence="4" id="KW-1185">Reference proteome</keyword>
<dbReference type="OrthoDB" id="1922186at2759"/>
<dbReference type="SMART" id="SM00439">
    <property type="entry name" value="BAH"/>
    <property type="match status" value="1"/>
</dbReference>
<feature type="domain" description="BAH" evidence="2">
    <location>
        <begin position="43"/>
        <end position="165"/>
    </location>
</feature>
<dbReference type="EMBL" id="PKPP01015556">
    <property type="protein sequence ID" value="PWA38509.1"/>
    <property type="molecule type" value="Genomic_DNA"/>
</dbReference>
<dbReference type="InterPro" id="IPR043151">
    <property type="entry name" value="BAH_sf"/>
</dbReference>
<feature type="domain" description="BAH" evidence="2">
    <location>
        <begin position="253"/>
        <end position="372"/>
    </location>
</feature>
<organism evidence="3 4">
    <name type="scientific">Artemisia annua</name>
    <name type="common">Sweet wormwood</name>
    <dbReference type="NCBI Taxonomy" id="35608"/>
    <lineage>
        <taxon>Eukaryota</taxon>
        <taxon>Viridiplantae</taxon>
        <taxon>Streptophyta</taxon>
        <taxon>Embryophyta</taxon>
        <taxon>Tracheophyta</taxon>
        <taxon>Spermatophyta</taxon>
        <taxon>Magnoliopsida</taxon>
        <taxon>eudicotyledons</taxon>
        <taxon>Gunneridae</taxon>
        <taxon>Pentapetalae</taxon>
        <taxon>asterids</taxon>
        <taxon>campanulids</taxon>
        <taxon>Asterales</taxon>
        <taxon>Asteraceae</taxon>
        <taxon>Asteroideae</taxon>
        <taxon>Anthemideae</taxon>
        <taxon>Artemisiinae</taxon>
        <taxon>Artemisia</taxon>
    </lineage>
</organism>
<evidence type="ECO:0000313" key="3">
    <source>
        <dbReference type="EMBL" id="PWA38509.1"/>
    </source>
</evidence>
<dbReference type="PANTHER" id="PTHR46871:SF1">
    <property type="entry name" value="BROMO-ADJACENT HOMOLOGY (BAH) DOMAIN-CONTAINING PROTEIN"/>
    <property type="match status" value="1"/>
</dbReference>
<dbReference type="CDD" id="cd04370">
    <property type="entry name" value="BAH"/>
    <property type="match status" value="1"/>
</dbReference>